<evidence type="ECO:0000313" key="4">
    <source>
        <dbReference type="Proteomes" id="UP000636479"/>
    </source>
</evidence>
<feature type="chain" id="PRO_5034688093" evidence="2">
    <location>
        <begin position="22"/>
        <end position="375"/>
    </location>
</feature>
<comment type="similarity">
    <text evidence="1">Belongs to the NUP family.</text>
</comment>
<proteinExistence type="inferred from homology"/>
<dbReference type="GeneID" id="59340826"/>
<dbReference type="RefSeq" id="XP_037226220.1">
    <property type="nucleotide sequence ID" value="XM_037358310.1"/>
</dbReference>
<keyword evidence="1" id="KW-0813">Transport</keyword>
<dbReference type="PANTHER" id="PTHR38643">
    <property type="entry name" value="PURINE NUCLEOSIDE PERMEASE C285.05-RELATED"/>
    <property type="match status" value="1"/>
</dbReference>
<accession>A0A8H6TGA9</accession>
<organism evidence="3 4">
    <name type="scientific">Mycena indigotica</name>
    <dbReference type="NCBI Taxonomy" id="2126181"/>
    <lineage>
        <taxon>Eukaryota</taxon>
        <taxon>Fungi</taxon>
        <taxon>Dikarya</taxon>
        <taxon>Basidiomycota</taxon>
        <taxon>Agaricomycotina</taxon>
        <taxon>Agaricomycetes</taxon>
        <taxon>Agaricomycetidae</taxon>
        <taxon>Agaricales</taxon>
        <taxon>Marasmiineae</taxon>
        <taxon>Mycenaceae</taxon>
        <taxon>Mycena</taxon>
    </lineage>
</organism>
<dbReference type="EMBL" id="JACAZF010000001">
    <property type="protein sequence ID" value="KAF7316197.1"/>
    <property type="molecule type" value="Genomic_DNA"/>
</dbReference>
<dbReference type="PIRSF" id="PIRSF013171">
    <property type="entry name" value="Pur_nuclsid_perm"/>
    <property type="match status" value="1"/>
</dbReference>
<evidence type="ECO:0000256" key="2">
    <source>
        <dbReference type="SAM" id="SignalP"/>
    </source>
</evidence>
<protein>
    <submittedName>
        <fullName evidence="3">WD-REPEATS-REGION domain-containing protein</fullName>
    </submittedName>
</protein>
<dbReference type="AlphaFoldDB" id="A0A8H6TGA9"/>
<sequence>MAFRVFFALFLCLVLALRSNACENGRIHPKVFIITMFDLEAQVWFNIPEFTLDRKLVFPGLPPKYPSVNCTNDGNICLVTTGQAEVNAASTISAVVYSGNFNLTSTYFLVAGVAGINPKLATIGAVTFARYAVQVGVQFEVDARQIPSNFSTGYFAQGSTGPGQPPSVDWWYGTEVFELNDALRQAAFNLTMPAILNDSVTAQAARAPYSTASVFAPGATDPKIVLCDTATSDTYWSGDLLGEMVENTTKVLTNGNAVYCTTQQEDNATLNVLFRATLAGLLDFSRVIVMRAGSDFDRPYATQTVIDNLLGPTPGFAPSLMNLYLVGIKVVEGIISQWDGRFAAGVKPMNYIGDVFGSLVGDIQPDFGPTACSNQ</sequence>
<dbReference type="GO" id="GO:0009116">
    <property type="term" value="P:nucleoside metabolic process"/>
    <property type="evidence" value="ECO:0007669"/>
    <property type="project" value="InterPro"/>
</dbReference>
<gene>
    <name evidence="3" type="ORF">MIND_00138000</name>
</gene>
<dbReference type="InterPro" id="IPR009486">
    <property type="entry name" value="Pur_nuclsid_perm"/>
</dbReference>
<dbReference type="GO" id="GO:0005783">
    <property type="term" value="C:endoplasmic reticulum"/>
    <property type="evidence" value="ECO:0007669"/>
    <property type="project" value="TreeGrafter"/>
</dbReference>
<dbReference type="PANTHER" id="PTHR38643:SF1">
    <property type="entry name" value="PURINE NUCLEOSIDE PERMEASE C285.05-RELATED"/>
    <property type="match status" value="1"/>
</dbReference>
<comment type="function">
    <text evidence="1">Nucleoside permease that transports adenosine and guanosine.</text>
</comment>
<dbReference type="Proteomes" id="UP000636479">
    <property type="component" value="Unassembled WGS sequence"/>
</dbReference>
<keyword evidence="4" id="KW-1185">Reference proteome</keyword>
<dbReference type="InterPro" id="IPR035994">
    <property type="entry name" value="Nucleoside_phosphorylase_sf"/>
</dbReference>
<keyword evidence="2" id="KW-0732">Signal</keyword>
<dbReference type="GO" id="GO:0003824">
    <property type="term" value="F:catalytic activity"/>
    <property type="evidence" value="ECO:0007669"/>
    <property type="project" value="InterPro"/>
</dbReference>
<evidence type="ECO:0000313" key="3">
    <source>
        <dbReference type="EMBL" id="KAF7316197.1"/>
    </source>
</evidence>
<reference evidence="3" key="1">
    <citation type="submission" date="2020-05" db="EMBL/GenBank/DDBJ databases">
        <title>Mycena genomes resolve the evolution of fungal bioluminescence.</title>
        <authorList>
            <person name="Tsai I.J."/>
        </authorList>
    </citation>
    <scope>NUCLEOTIDE SEQUENCE</scope>
    <source>
        <strain evidence="3">171206Taipei</strain>
    </source>
</reference>
<comment type="caution">
    <text evidence="3">The sequence shown here is derived from an EMBL/GenBank/DDBJ whole genome shotgun (WGS) entry which is preliminary data.</text>
</comment>
<dbReference type="GO" id="GO:0055085">
    <property type="term" value="P:transmembrane transport"/>
    <property type="evidence" value="ECO:0007669"/>
    <property type="project" value="InterPro"/>
</dbReference>
<dbReference type="Pfam" id="PF06516">
    <property type="entry name" value="NUP"/>
    <property type="match status" value="1"/>
</dbReference>
<feature type="signal peptide" evidence="2">
    <location>
        <begin position="1"/>
        <end position="21"/>
    </location>
</feature>
<dbReference type="OrthoDB" id="2331083at2759"/>
<dbReference type="Gene3D" id="3.40.50.1580">
    <property type="entry name" value="Nucleoside phosphorylase domain"/>
    <property type="match status" value="1"/>
</dbReference>
<name>A0A8H6TGA9_9AGAR</name>
<evidence type="ECO:0000256" key="1">
    <source>
        <dbReference type="PIRNR" id="PIRNR013171"/>
    </source>
</evidence>